<dbReference type="EMBL" id="JAAQPF010000004">
    <property type="protein sequence ID" value="KAF5721645.1"/>
    <property type="molecule type" value="Genomic_DNA"/>
</dbReference>
<dbReference type="Proteomes" id="UP000532311">
    <property type="component" value="Unassembled WGS sequence"/>
</dbReference>
<gene>
    <name evidence="2" type="ORF">FGLOB1_135</name>
</gene>
<sequence>MASNNRDPVVGSVDDDNSPIVQRAIAFGKAIPELVKVCERAGEARASSRLASKIDQQESTIKNLEGWFKLSEEDKAELKKRLTASEKQTAFLRGHLTISKKRIAEADAKTAEATANADARIAQHTSDLEARNAQMLETVAETVEKLKRDAAARVAAAETHSQDRINEYRDKTDSQIRKLSRELDRHIDMLGLARKHTGWVAHKLFLLQSEVKKHTRIHNKTALADCLKQLFEELAEYRNDCDVFLDNGLVDDGEPDWGPVPDDERGALLNRSYEKSSIATPANNIEERTNQPRAPVSHSNDDTHNEQASREQGSLFVDDQQSDLGDQSFTIKIEDGDNNQQILSGLSPSTKRASDCEGQAKRGGKRQRTK</sequence>
<evidence type="ECO:0000313" key="2">
    <source>
        <dbReference type="EMBL" id="KAF5721645.1"/>
    </source>
</evidence>
<keyword evidence="3" id="KW-1185">Reference proteome</keyword>
<evidence type="ECO:0000313" key="3">
    <source>
        <dbReference type="Proteomes" id="UP000532311"/>
    </source>
</evidence>
<proteinExistence type="predicted"/>
<protein>
    <submittedName>
        <fullName evidence="2">Uncharacterized protein</fullName>
    </submittedName>
</protein>
<reference evidence="2 3" key="1">
    <citation type="submission" date="2020-05" db="EMBL/GenBank/DDBJ databases">
        <title>Identification and distribution of gene clusters putatively required for synthesis of sphingolipid metabolism inhibitors in phylogenetically diverse species of the filamentous fungus Fusarium.</title>
        <authorList>
            <person name="Kim H.-S."/>
            <person name="Busman M."/>
            <person name="Brown D.W."/>
            <person name="Divon H."/>
            <person name="Uhlig S."/>
            <person name="Proctor R.H."/>
        </authorList>
    </citation>
    <scope>NUCLEOTIDE SEQUENCE [LARGE SCALE GENOMIC DNA]</scope>
    <source>
        <strain evidence="2 3">NRRL 26131</strain>
    </source>
</reference>
<evidence type="ECO:0000256" key="1">
    <source>
        <dbReference type="SAM" id="MobiDB-lite"/>
    </source>
</evidence>
<dbReference type="AlphaFoldDB" id="A0A8H5Z2I8"/>
<feature type="compositionally biased region" description="Basic and acidic residues" evidence="1">
    <location>
        <begin position="299"/>
        <end position="309"/>
    </location>
</feature>
<comment type="caution">
    <text evidence="2">The sequence shown here is derived from an EMBL/GenBank/DDBJ whole genome shotgun (WGS) entry which is preliminary data.</text>
</comment>
<accession>A0A8H5Z2I8</accession>
<feature type="region of interest" description="Disordered" evidence="1">
    <location>
        <begin position="273"/>
        <end position="370"/>
    </location>
</feature>
<feature type="compositionally biased region" description="Polar residues" evidence="1">
    <location>
        <begin position="338"/>
        <end position="351"/>
    </location>
</feature>
<organism evidence="2 3">
    <name type="scientific">Fusarium globosum</name>
    <dbReference type="NCBI Taxonomy" id="78864"/>
    <lineage>
        <taxon>Eukaryota</taxon>
        <taxon>Fungi</taxon>
        <taxon>Dikarya</taxon>
        <taxon>Ascomycota</taxon>
        <taxon>Pezizomycotina</taxon>
        <taxon>Sordariomycetes</taxon>
        <taxon>Hypocreomycetidae</taxon>
        <taxon>Hypocreales</taxon>
        <taxon>Nectriaceae</taxon>
        <taxon>Fusarium</taxon>
        <taxon>Fusarium fujikuroi species complex</taxon>
    </lineage>
</organism>
<name>A0A8H5Z2I8_9HYPO</name>